<evidence type="ECO:0000256" key="1">
    <source>
        <dbReference type="SAM" id="Phobius"/>
    </source>
</evidence>
<evidence type="ECO:0000313" key="3">
    <source>
        <dbReference type="Proteomes" id="UP001223743"/>
    </source>
</evidence>
<comment type="caution">
    <text evidence="2">The sequence shown here is derived from an EMBL/GenBank/DDBJ whole genome shotgun (WGS) entry which is preliminary data.</text>
</comment>
<accession>A0ABU0MAA5</accession>
<gene>
    <name evidence="2" type="ORF">QO015_003500</name>
</gene>
<name>A0ABU0MAA5_9HYPH</name>
<sequence length="132" mass="13551">MTGRIAAAGAAYFAIVFIAGFLFGTLRTLWLTPWIGPLAAVAAELPPMLAIAYAASAPIMRRFAVGTRAERLAAGLVAFILLMAAEFALAAAFGIPPAAYAASWLTAPGALGLLGQVLFALVPALRGPRPAQ</sequence>
<keyword evidence="1" id="KW-0472">Membrane</keyword>
<keyword evidence="1" id="KW-1133">Transmembrane helix</keyword>
<reference evidence="2 3" key="1">
    <citation type="submission" date="2023-07" db="EMBL/GenBank/DDBJ databases">
        <title>Genomic Encyclopedia of Type Strains, Phase IV (KMG-IV): sequencing the most valuable type-strain genomes for metagenomic binning, comparative biology and taxonomic classification.</title>
        <authorList>
            <person name="Goeker M."/>
        </authorList>
    </citation>
    <scope>NUCLEOTIDE SEQUENCE [LARGE SCALE GENOMIC DNA]</scope>
    <source>
        <strain evidence="2 3">B1-1</strain>
    </source>
</reference>
<dbReference type="Proteomes" id="UP001223743">
    <property type="component" value="Unassembled WGS sequence"/>
</dbReference>
<dbReference type="RefSeq" id="WP_266282604.1">
    <property type="nucleotide sequence ID" value="NZ_JAPKNF010000002.1"/>
</dbReference>
<feature type="transmembrane region" description="Helical" evidence="1">
    <location>
        <begin position="72"/>
        <end position="95"/>
    </location>
</feature>
<keyword evidence="1" id="KW-0812">Transmembrane</keyword>
<keyword evidence="3" id="KW-1185">Reference proteome</keyword>
<proteinExistence type="predicted"/>
<protein>
    <submittedName>
        <fullName evidence="2">Uncharacterized protein</fullName>
    </submittedName>
</protein>
<feature type="transmembrane region" description="Helical" evidence="1">
    <location>
        <begin position="101"/>
        <end position="125"/>
    </location>
</feature>
<feature type="transmembrane region" description="Helical" evidence="1">
    <location>
        <begin position="7"/>
        <end position="26"/>
    </location>
</feature>
<dbReference type="EMBL" id="JAUSWJ010000001">
    <property type="protein sequence ID" value="MDQ0517887.1"/>
    <property type="molecule type" value="Genomic_DNA"/>
</dbReference>
<organism evidence="2 3">
    <name type="scientific">Kaistia geumhonensis</name>
    <dbReference type="NCBI Taxonomy" id="410839"/>
    <lineage>
        <taxon>Bacteria</taxon>
        <taxon>Pseudomonadati</taxon>
        <taxon>Pseudomonadota</taxon>
        <taxon>Alphaproteobacteria</taxon>
        <taxon>Hyphomicrobiales</taxon>
        <taxon>Kaistiaceae</taxon>
        <taxon>Kaistia</taxon>
    </lineage>
</organism>
<evidence type="ECO:0000313" key="2">
    <source>
        <dbReference type="EMBL" id="MDQ0517887.1"/>
    </source>
</evidence>
<feature type="transmembrane region" description="Helical" evidence="1">
    <location>
        <begin position="38"/>
        <end position="60"/>
    </location>
</feature>